<gene>
    <name evidence="1" type="ORF">EZS27_007085</name>
    <name evidence="2" type="ORF">EZS27_007107</name>
</gene>
<organism evidence="2">
    <name type="scientific">termite gut metagenome</name>
    <dbReference type="NCBI Taxonomy" id="433724"/>
    <lineage>
        <taxon>unclassified sequences</taxon>
        <taxon>metagenomes</taxon>
        <taxon>organismal metagenomes</taxon>
    </lineage>
</organism>
<name>A0A5J4SJ77_9ZZZZ</name>
<sequence length="56" mass="6515">MLKKISKYDIILGSGSPIRRELLSGSDLLFETKDKYDIEERKPTNILCRFDGKIIR</sequence>
<evidence type="ECO:0000313" key="1">
    <source>
        <dbReference type="EMBL" id="KAA6345321.1"/>
    </source>
</evidence>
<protein>
    <recommendedName>
        <fullName evidence="3">Maf-like protein</fullName>
    </recommendedName>
</protein>
<accession>A0A5J4SJ77</accession>
<proteinExistence type="predicted"/>
<evidence type="ECO:0008006" key="3">
    <source>
        <dbReference type="Google" id="ProtNLM"/>
    </source>
</evidence>
<dbReference type="EMBL" id="SNRY01000175">
    <property type="protein sequence ID" value="KAA6345321.1"/>
    <property type="molecule type" value="Genomic_DNA"/>
</dbReference>
<reference evidence="2" key="1">
    <citation type="submission" date="2019-03" db="EMBL/GenBank/DDBJ databases">
        <title>Single cell metagenomics reveals metabolic interactions within the superorganism composed of flagellate Streblomastix strix and complex community of Bacteroidetes bacteria on its surface.</title>
        <authorList>
            <person name="Treitli S.C."/>
            <person name="Kolisko M."/>
            <person name="Husnik F."/>
            <person name="Keeling P."/>
            <person name="Hampl V."/>
        </authorList>
    </citation>
    <scope>NUCLEOTIDE SEQUENCE</scope>
    <source>
        <strain evidence="2">STM</strain>
    </source>
</reference>
<dbReference type="EMBL" id="SNRY01000175">
    <property type="protein sequence ID" value="KAA6345343.1"/>
    <property type="molecule type" value="Genomic_DNA"/>
</dbReference>
<comment type="caution">
    <text evidence="2">The sequence shown here is derived from an EMBL/GenBank/DDBJ whole genome shotgun (WGS) entry which is preliminary data.</text>
</comment>
<dbReference type="AlphaFoldDB" id="A0A5J4SJ77"/>
<evidence type="ECO:0000313" key="2">
    <source>
        <dbReference type="EMBL" id="KAA6345343.1"/>
    </source>
</evidence>